<dbReference type="GO" id="GO:0005506">
    <property type="term" value="F:iron ion binding"/>
    <property type="evidence" value="ECO:0007669"/>
    <property type="project" value="InterPro"/>
</dbReference>
<protein>
    <submittedName>
        <fullName evidence="10">Unspecific monooxygenase</fullName>
    </submittedName>
</protein>
<sequence length="502" mass="57149">MLTIAVVFFVSALLYWIYSFESKRRKLPPGPVPLPLLGNSLSLIRAENGVDKLLEWGKTYGPVYTIWLGTMPAVFVVDYDIMQETFVKNADAYTGRLKNYAIEKLRGGNKGILLSDGNLWKEQRRFSLHVLRDFGVGRNIMEENILIEANAMIDGITAQLTSSKGAAINLRPFLDVCIGSIINALLFGYRFDEEKLEEFKYLKEQMDDLMGSSSQTVMFLIGPVTAHIPVFRQAWQKVLHIQEEIFGCLMKKIKEHRSTFDPTAEPTDFAYAYLKQFHNLQQRGESTENYSDLQFMNVALDLWLAGMETTVTTLKWAFLYLLHHPEVQNRIHKELDEVIGEDREITMADKPNLPYTTATISEIQRCANILPINLPHRTTQRVTVGGYDIAEGIVIVPQISAVHMDEKHFPQSKTFDPSRFLEADGRTVKKVDQLMPFSLGKRQCMGESLARMELFLVFVNLVRKFKLNVPEGQPMPSLKGKFGTTSSPEDYVCWVSQRTVNA</sequence>
<evidence type="ECO:0000313" key="9">
    <source>
        <dbReference type="Proteomes" id="UP000887566"/>
    </source>
</evidence>
<proteinExistence type="inferred from homology"/>
<dbReference type="GO" id="GO:0016712">
    <property type="term" value="F:oxidoreductase activity, acting on paired donors, with incorporation or reduction of molecular oxygen, reduced flavin or flavoprotein as one donor, and incorporation of one atom of oxygen"/>
    <property type="evidence" value="ECO:0007669"/>
    <property type="project" value="TreeGrafter"/>
</dbReference>
<dbReference type="GO" id="GO:0006805">
    <property type="term" value="P:xenobiotic metabolic process"/>
    <property type="evidence" value="ECO:0007669"/>
    <property type="project" value="TreeGrafter"/>
</dbReference>
<dbReference type="Proteomes" id="UP000887566">
    <property type="component" value="Unplaced"/>
</dbReference>
<comment type="similarity">
    <text evidence="2 8">Belongs to the cytochrome P450 family.</text>
</comment>
<dbReference type="FunFam" id="1.10.630.10:FF:000036">
    <property type="entry name" value="CYtochrome P450 family"/>
    <property type="match status" value="1"/>
</dbReference>
<dbReference type="AlphaFoldDB" id="A0A914USX6"/>
<dbReference type="WBParaSite" id="PSAMB.scaffold12338size2812.g34794.t1">
    <property type="protein sequence ID" value="PSAMB.scaffold12338size2812.g34794.t1"/>
    <property type="gene ID" value="PSAMB.scaffold12338size2812.g34794"/>
</dbReference>
<dbReference type="Pfam" id="PF00067">
    <property type="entry name" value="p450"/>
    <property type="match status" value="1"/>
</dbReference>
<evidence type="ECO:0000256" key="4">
    <source>
        <dbReference type="ARBA" id="ARBA00023002"/>
    </source>
</evidence>
<dbReference type="PROSITE" id="PS00086">
    <property type="entry name" value="CYTOCHROME_P450"/>
    <property type="match status" value="1"/>
</dbReference>
<dbReference type="InterPro" id="IPR036396">
    <property type="entry name" value="Cyt_P450_sf"/>
</dbReference>
<dbReference type="PRINTS" id="PR00385">
    <property type="entry name" value="P450"/>
</dbReference>
<organism evidence="9 10">
    <name type="scientific">Plectus sambesii</name>
    <dbReference type="NCBI Taxonomy" id="2011161"/>
    <lineage>
        <taxon>Eukaryota</taxon>
        <taxon>Metazoa</taxon>
        <taxon>Ecdysozoa</taxon>
        <taxon>Nematoda</taxon>
        <taxon>Chromadorea</taxon>
        <taxon>Plectida</taxon>
        <taxon>Plectina</taxon>
        <taxon>Plectoidea</taxon>
        <taxon>Plectidae</taxon>
        <taxon>Plectus</taxon>
    </lineage>
</organism>
<accession>A0A914USX6</accession>
<evidence type="ECO:0000256" key="2">
    <source>
        <dbReference type="ARBA" id="ARBA00010617"/>
    </source>
</evidence>
<reference evidence="10" key="1">
    <citation type="submission" date="2022-11" db="UniProtKB">
        <authorList>
            <consortium name="WormBaseParasite"/>
        </authorList>
    </citation>
    <scope>IDENTIFICATION</scope>
</reference>
<evidence type="ECO:0000256" key="3">
    <source>
        <dbReference type="ARBA" id="ARBA00022723"/>
    </source>
</evidence>
<comment type="cofactor">
    <cofactor evidence="1 7">
        <name>heme</name>
        <dbReference type="ChEBI" id="CHEBI:30413"/>
    </cofactor>
</comment>
<dbReference type="CDD" id="cd20617">
    <property type="entry name" value="CYP1_2-like"/>
    <property type="match status" value="1"/>
</dbReference>
<evidence type="ECO:0000313" key="10">
    <source>
        <dbReference type="WBParaSite" id="PSAMB.scaffold12338size2812.g34794.t1"/>
    </source>
</evidence>
<keyword evidence="7 8" id="KW-0349">Heme</keyword>
<dbReference type="PANTHER" id="PTHR24300">
    <property type="entry name" value="CYTOCHROME P450 508A4-RELATED"/>
    <property type="match status" value="1"/>
</dbReference>
<evidence type="ECO:0000256" key="7">
    <source>
        <dbReference type="PIRSR" id="PIRSR602401-1"/>
    </source>
</evidence>
<evidence type="ECO:0000256" key="1">
    <source>
        <dbReference type="ARBA" id="ARBA00001971"/>
    </source>
</evidence>
<evidence type="ECO:0000256" key="8">
    <source>
        <dbReference type="RuleBase" id="RU000461"/>
    </source>
</evidence>
<dbReference type="PANTHER" id="PTHR24300:SF375">
    <property type="entry name" value="CYTOCHROME P450 FAMILY"/>
    <property type="match status" value="1"/>
</dbReference>
<dbReference type="PRINTS" id="PR00463">
    <property type="entry name" value="EP450I"/>
</dbReference>
<name>A0A914USX6_9BILA</name>
<evidence type="ECO:0000256" key="5">
    <source>
        <dbReference type="ARBA" id="ARBA00023004"/>
    </source>
</evidence>
<feature type="binding site" description="axial binding residue" evidence="7">
    <location>
        <position position="444"/>
    </location>
    <ligand>
        <name>heme</name>
        <dbReference type="ChEBI" id="CHEBI:30413"/>
    </ligand>
    <ligandPart>
        <name>Fe</name>
        <dbReference type="ChEBI" id="CHEBI:18248"/>
    </ligandPart>
</feature>
<dbReference type="InterPro" id="IPR002401">
    <property type="entry name" value="Cyt_P450_E_grp-I"/>
</dbReference>
<dbReference type="InterPro" id="IPR017972">
    <property type="entry name" value="Cyt_P450_CS"/>
</dbReference>
<keyword evidence="6 8" id="KW-0503">Monooxygenase</keyword>
<dbReference type="GO" id="GO:0020037">
    <property type="term" value="F:heme binding"/>
    <property type="evidence" value="ECO:0007669"/>
    <property type="project" value="InterPro"/>
</dbReference>
<keyword evidence="9" id="KW-1185">Reference proteome</keyword>
<dbReference type="SUPFAM" id="SSF48264">
    <property type="entry name" value="Cytochrome P450"/>
    <property type="match status" value="1"/>
</dbReference>
<dbReference type="GO" id="GO:0005737">
    <property type="term" value="C:cytoplasm"/>
    <property type="evidence" value="ECO:0007669"/>
    <property type="project" value="TreeGrafter"/>
</dbReference>
<dbReference type="GO" id="GO:0006082">
    <property type="term" value="P:organic acid metabolic process"/>
    <property type="evidence" value="ECO:0007669"/>
    <property type="project" value="TreeGrafter"/>
</dbReference>
<evidence type="ECO:0000256" key="6">
    <source>
        <dbReference type="ARBA" id="ARBA00023033"/>
    </source>
</evidence>
<dbReference type="InterPro" id="IPR050182">
    <property type="entry name" value="Cytochrome_P450_fam2"/>
</dbReference>
<keyword evidence="3 7" id="KW-0479">Metal-binding</keyword>
<dbReference type="InterPro" id="IPR001128">
    <property type="entry name" value="Cyt_P450"/>
</dbReference>
<keyword evidence="5 7" id="KW-0408">Iron</keyword>
<keyword evidence="4 8" id="KW-0560">Oxidoreductase</keyword>
<dbReference type="Gene3D" id="1.10.630.10">
    <property type="entry name" value="Cytochrome P450"/>
    <property type="match status" value="1"/>
</dbReference>